<dbReference type="InterPro" id="IPR032675">
    <property type="entry name" value="LRR_dom_sf"/>
</dbReference>
<protein>
    <submittedName>
        <fullName evidence="2">Uncharacterized protein</fullName>
    </submittedName>
</protein>
<evidence type="ECO:0000256" key="1">
    <source>
        <dbReference type="SAM" id="MobiDB-lite"/>
    </source>
</evidence>
<feature type="region of interest" description="Disordered" evidence="1">
    <location>
        <begin position="41"/>
        <end position="60"/>
    </location>
</feature>
<dbReference type="EMBL" id="LSRQ01000876">
    <property type="protein sequence ID" value="OAY80414.1"/>
    <property type="molecule type" value="Genomic_DNA"/>
</dbReference>
<evidence type="ECO:0000313" key="2">
    <source>
        <dbReference type="EMBL" id="OAY80414.1"/>
    </source>
</evidence>
<dbReference type="Gene3D" id="3.80.10.10">
    <property type="entry name" value="Ribonuclease Inhibitor"/>
    <property type="match status" value="1"/>
</dbReference>
<evidence type="ECO:0000313" key="3">
    <source>
        <dbReference type="Proteomes" id="UP000092600"/>
    </source>
</evidence>
<organism evidence="2 3">
    <name type="scientific">Ananas comosus</name>
    <name type="common">Pineapple</name>
    <name type="synonym">Ananas ananas</name>
    <dbReference type="NCBI Taxonomy" id="4615"/>
    <lineage>
        <taxon>Eukaryota</taxon>
        <taxon>Viridiplantae</taxon>
        <taxon>Streptophyta</taxon>
        <taxon>Embryophyta</taxon>
        <taxon>Tracheophyta</taxon>
        <taxon>Spermatophyta</taxon>
        <taxon>Magnoliopsida</taxon>
        <taxon>Liliopsida</taxon>
        <taxon>Poales</taxon>
        <taxon>Bromeliaceae</taxon>
        <taxon>Bromelioideae</taxon>
        <taxon>Ananas</taxon>
    </lineage>
</organism>
<gene>
    <name evidence="2" type="ORF">ACMD2_09103</name>
</gene>
<sequence length="60" mass="7192">LANIRGLRLRFRNITKLPESISNLKRLRYLDGRAKSSRILMRPARKLPEEEEEEDEERVE</sequence>
<feature type="compositionally biased region" description="Acidic residues" evidence="1">
    <location>
        <begin position="49"/>
        <end position="60"/>
    </location>
</feature>
<proteinExistence type="predicted"/>
<feature type="non-terminal residue" evidence="2">
    <location>
        <position position="1"/>
    </location>
</feature>
<accession>A0A199VTP3</accession>
<name>A0A199VTP3_ANACO</name>
<reference evidence="2 3" key="1">
    <citation type="journal article" date="2016" name="DNA Res.">
        <title>The draft genome of MD-2 pineapple using hybrid error correction of long reads.</title>
        <authorList>
            <person name="Redwan R.M."/>
            <person name="Saidin A."/>
            <person name="Kumar S.V."/>
        </authorList>
    </citation>
    <scope>NUCLEOTIDE SEQUENCE [LARGE SCALE GENOMIC DNA]</scope>
    <source>
        <strain evidence="3">cv. MD2</strain>
        <tissue evidence="2">Leaf</tissue>
    </source>
</reference>
<dbReference type="Proteomes" id="UP000092600">
    <property type="component" value="Unassembled WGS sequence"/>
</dbReference>
<dbReference type="AlphaFoldDB" id="A0A199VTP3"/>
<comment type="caution">
    <text evidence="2">The sequence shown here is derived from an EMBL/GenBank/DDBJ whole genome shotgun (WGS) entry which is preliminary data.</text>
</comment>